<evidence type="ECO:0000256" key="3">
    <source>
        <dbReference type="SAM" id="MobiDB-lite"/>
    </source>
</evidence>
<gene>
    <name evidence="5" type="ORF">ACOC_LOCUS6068</name>
</gene>
<dbReference type="EMBL" id="UYYA01003917">
    <property type="protein sequence ID" value="VDM57653.1"/>
    <property type="molecule type" value="Genomic_DNA"/>
</dbReference>
<dbReference type="WBParaSite" id="ACOC_0000606701-mRNA-1">
    <property type="protein sequence ID" value="ACOC_0000606701-mRNA-1"/>
    <property type="gene ID" value="ACOC_0000606701"/>
</dbReference>
<evidence type="ECO:0000313" key="7">
    <source>
        <dbReference type="WBParaSite" id="ACOC_0000606701-mRNA-1"/>
    </source>
</evidence>
<feature type="compositionally biased region" description="Basic and acidic residues" evidence="3">
    <location>
        <begin position="162"/>
        <end position="173"/>
    </location>
</feature>
<organism evidence="7">
    <name type="scientific">Angiostrongylus costaricensis</name>
    <name type="common">Nematode worm</name>
    <dbReference type="NCBI Taxonomy" id="334426"/>
    <lineage>
        <taxon>Eukaryota</taxon>
        <taxon>Metazoa</taxon>
        <taxon>Ecdysozoa</taxon>
        <taxon>Nematoda</taxon>
        <taxon>Chromadorea</taxon>
        <taxon>Rhabditida</taxon>
        <taxon>Rhabditina</taxon>
        <taxon>Rhabditomorpha</taxon>
        <taxon>Strongyloidea</taxon>
        <taxon>Metastrongylidae</taxon>
        <taxon>Angiostrongylus</taxon>
    </lineage>
</organism>
<dbReference type="Proteomes" id="UP000267027">
    <property type="component" value="Unassembled WGS sequence"/>
</dbReference>
<dbReference type="PANTHER" id="PTHR22115">
    <property type="entry name" value="C3ORF6 PROTEIN-RELATED"/>
    <property type="match status" value="1"/>
</dbReference>
<name>A0A158PH67_ANGCS</name>
<evidence type="ECO:0000256" key="2">
    <source>
        <dbReference type="SAM" id="Coils"/>
    </source>
</evidence>
<keyword evidence="6" id="KW-1185">Reference proteome</keyword>
<feature type="compositionally biased region" description="Polar residues" evidence="3">
    <location>
        <begin position="179"/>
        <end position="194"/>
    </location>
</feature>
<accession>A0A158PH67</accession>
<protein>
    <submittedName>
        <fullName evidence="7">CCDC50_N domain-containing protein</fullName>
    </submittedName>
</protein>
<reference evidence="5 6" key="2">
    <citation type="submission" date="2018-11" db="EMBL/GenBank/DDBJ databases">
        <authorList>
            <consortium name="Pathogen Informatics"/>
        </authorList>
    </citation>
    <scope>NUCLEOTIDE SEQUENCE [LARGE SCALE GENOMIC DNA]</scope>
    <source>
        <strain evidence="5 6">Costa Rica</strain>
    </source>
</reference>
<dbReference type="Pfam" id="PF15295">
    <property type="entry name" value="CCDC50_N"/>
    <property type="match status" value="1"/>
</dbReference>
<evidence type="ECO:0000313" key="6">
    <source>
        <dbReference type="Proteomes" id="UP000267027"/>
    </source>
</evidence>
<feature type="domain" description="Coiled-coil" evidence="4">
    <location>
        <begin position="8"/>
        <end position="118"/>
    </location>
</feature>
<dbReference type="OrthoDB" id="5877310at2759"/>
<proteinExistence type="predicted"/>
<evidence type="ECO:0000259" key="4">
    <source>
        <dbReference type="Pfam" id="PF15295"/>
    </source>
</evidence>
<feature type="region of interest" description="Disordered" evidence="3">
    <location>
        <begin position="160"/>
        <end position="194"/>
    </location>
</feature>
<dbReference type="InterPro" id="IPR039303">
    <property type="entry name" value="CCDC50"/>
</dbReference>
<feature type="coiled-coil region" evidence="2">
    <location>
        <begin position="75"/>
        <end position="102"/>
    </location>
</feature>
<dbReference type="PANTHER" id="PTHR22115:SF4">
    <property type="entry name" value="COILED-COIL DOMAIN-CONTAINING PROTEIN"/>
    <property type="match status" value="1"/>
</dbReference>
<reference evidence="7" key="1">
    <citation type="submission" date="2016-04" db="UniProtKB">
        <authorList>
            <consortium name="WormBaseParasite"/>
        </authorList>
    </citation>
    <scope>IDENTIFICATION</scope>
</reference>
<dbReference type="STRING" id="334426.A0A158PH67"/>
<dbReference type="InterPro" id="IPR029311">
    <property type="entry name" value="CCDC50_N"/>
</dbReference>
<evidence type="ECO:0000313" key="5">
    <source>
        <dbReference type="EMBL" id="VDM57653.1"/>
    </source>
</evidence>
<evidence type="ECO:0000256" key="1">
    <source>
        <dbReference type="ARBA" id="ARBA00023054"/>
    </source>
</evidence>
<dbReference type="AlphaFoldDB" id="A0A158PH67"/>
<sequence length="233" mass="27153">MDENRSFAEIRQRLREIEDQSIASRLQEEEFNKYYNHNRQYRRVVGEDTKHCIKEQANEDKSAKRERVEMIRKIEKSDKEIARRLQQKFEEEEKERHEQQVRIDAELARALADDEARNTDFARAQVLSDTLHVNANDNPRERISSQANFSWENGRTSILHSTQRERSNNDELRPPYQNACASSSSQRPPTYSASASDTQCAALASLHPTNPFLEDVIARDPIRPALELTQITQ</sequence>
<keyword evidence="1 2" id="KW-0175">Coiled coil</keyword>